<dbReference type="GO" id="GO:0046856">
    <property type="term" value="P:phosphatidylinositol dephosphorylation"/>
    <property type="evidence" value="ECO:0007669"/>
    <property type="project" value="InterPro"/>
</dbReference>
<dbReference type="SUPFAM" id="SSF56219">
    <property type="entry name" value="DNase I-like"/>
    <property type="match status" value="1"/>
</dbReference>
<evidence type="ECO:0000256" key="2">
    <source>
        <dbReference type="ARBA" id="ARBA00022801"/>
    </source>
</evidence>
<evidence type="ECO:0000259" key="3">
    <source>
        <dbReference type="Pfam" id="PF22669"/>
    </source>
</evidence>
<keyword evidence="2 4" id="KW-0378">Hydrolase</keyword>
<dbReference type="Pfam" id="PF22669">
    <property type="entry name" value="Exo_endo_phos2"/>
    <property type="match status" value="1"/>
</dbReference>
<dbReference type="AlphaFoldDB" id="A0A396HKY4"/>
<protein>
    <submittedName>
        <fullName evidence="4">Putative inositol-polyphosphate 5-phosphatase</fullName>
        <ecNumber evidence="4">3.1.3.56</ecNumber>
    </submittedName>
</protein>
<dbReference type="Gene3D" id="3.60.10.10">
    <property type="entry name" value="Endonuclease/exonuclease/phosphatase"/>
    <property type="match status" value="1"/>
</dbReference>
<name>A0A396HKY4_MEDTR</name>
<dbReference type="InterPro" id="IPR036691">
    <property type="entry name" value="Endo/exonu/phosph_ase_sf"/>
</dbReference>
<reference evidence="4" key="1">
    <citation type="journal article" date="2018" name="Nat. Plants">
        <title>Whole-genome landscape of Medicago truncatula symbiotic genes.</title>
        <authorList>
            <person name="Pecrix Y."/>
            <person name="Gamas P."/>
            <person name="Carrere S."/>
        </authorList>
    </citation>
    <scope>NUCLEOTIDE SEQUENCE</scope>
    <source>
        <tissue evidence="4">Leaves</tissue>
    </source>
</reference>
<sequence>MFASWTEIPVLCFFTDSLIRLRIIWLGDLNYRINLSNVEAKALISKKQWSKLLEKDKVPQKLLLGNRTLQYHNFVSSVS</sequence>
<dbReference type="Proteomes" id="UP000265566">
    <property type="component" value="Chromosome 6"/>
</dbReference>
<feature type="domain" description="Inositol polyphosphate-related phosphatase" evidence="3">
    <location>
        <begin position="22"/>
        <end position="61"/>
    </location>
</feature>
<dbReference type="PANTHER" id="PTHR45666:SF33">
    <property type="entry name" value="TYPE I INOSITOL-1,4,5-TRISPHOSPHATE 5-PHOSPHATASE"/>
    <property type="match status" value="1"/>
</dbReference>
<dbReference type="GO" id="GO:0004445">
    <property type="term" value="F:inositol-polyphosphate 5-phosphatase activity"/>
    <property type="evidence" value="ECO:0007669"/>
    <property type="project" value="UniProtKB-EC"/>
</dbReference>
<dbReference type="InterPro" id="IPR045849">
    <property type="entry name" value="IP5P_plant"/>
</dbReference>
<dbReference type="Gramene" id="rna36508">
    <property type="protein sequence ID" value="RHN51935.1"/>
    <property type="gene ID" value="gene36508"/>
</dbReference>
<dbReference type="PANTHER" id="PTHR45666">
    <property type="entry name" value="TYPE IV INOSITOL POLYPHOSPHATE 5-PHOSPHATASE 9"/>
    <property type="match status" value="1"/>
</dbReference>
<accession>A0A396HKY4</accession>
<gene>
    <name evidence="4" type="ORF">MtrunA17_Chr6g0474691</name>
</gene>
<dbReference type="EMBL" id="PSQE01000006">
    <property type="protein sequence ID" value="RHN51935.1"/>
    <property type="molecule type" value="Genomic_DNA"/>
</dbReference>
<comment type="similarity">
    <text evidence="1">Belongs to the inositol polyphosphate 5-phosphatase family.</text>
</comment>
<evidence type="ECO:0000313" key="4">
    <source>
        <dbReference type="EMBL" id="RHN51935.1"/>
    </source>
</evidence>
<evidence type="ECO:0000256" key="1">
    <source>
        <dbReference type="ARBA" id="ARBA00010768"/>
    </source>
</evidence>
<comment type="caution">
    <text evidence="4">The sequence shown here is derived from an EMBL/GenBank/DDBJ whole genome shotgun (WGS) entry which is preliminary data.</text>
</comment>
<organism evidence="4">
    <name type="scientific">Medicago truncatula</name>
    <name type="common">Barrel medic</name>
    <name type="synonym">Medicago tribuloides</name>
    <dbReference type="NCBI Taxonomy" id="3880"/>
    <lineage>
        <taxon>Eukaryota</taxon>
        <taxon>Viridiplantae</taxon>
        <taxon>Streptophyta</taxon>
        <taxon>Embryophyta</taxon>
        <taxon>Tracheophyta</taxon>
        <taxon>Spermatophyta</taxon>
        <taxon>Magnoliopsida</taxon>
        <taxon>eudicotyledons</taxon>
        <taxon>Gunneridae</taxon>
        <taxon>Pentapetalae</taxon>
        <taxon>rosids</taxon>
        <taxon>fabids</taxon>
        <taxon>Fabales</taxon>
        <taxon>Fabaceae</taxon>
        <taxon>Papilionoideae</taxon>
        <taxon>50 kb inversion clade</taxon>
        <taxon>NPAAA clade</taxon>
        <taxon>Hologalegina</taxon>
        <taxon>IRL clade</taxon>
        <taxon>Trifolieae</taxon>
        <taxon>Medicago</taxon>
    </lineage>
</organism>
<proteinExistence type="inferred from homology"/>
<dbReference type="EC" id="3.1.3.56" evidence="4"/>
<dbReference type="InterPro" id="IPR000300">
    <property type="entry name" value="IPPc"/>
</dbReference>